<dbReference type="InterPro" id="IPR044991">
    <property type="entry name" value="TET_plant"/>
</dbReference>
<name>A0AA38FCR9_TAXCH</name>
<feature type="region of interest" description="Disordered" evidence="6">
    <location>
        <begin position="36"/>
        <end position="56"/>
    </location>
</feature>
<comment type="similarity">
    <text evidence="2">Belongs to the tetraspanin (TM4SF) family.</text>
</comment>
<keyword evidence="5" id="KW-0472">Membrane</keyword>
<proteinExistence type="inferred from homology"/>
<dbReference type="PANTHER" id="PTHR32191">
    <property type="entry name" value="TETRASPANIN-8-RELATED"/>
    <property type="match status" value="1"/>
</dbReference>
<evidence type="ECO:0000256" key="2">
    <source>
        <dbReference type="ARBA" id="ARBA00006840"/>
    </source>
</evidence>
<keyword evidence="4" id="KW-1133">Transmembrane helix</keyword>
<evidence type="ECO:0000256" key="4">
    <source>
        <dbReference type="ARBA" id="ARBA00022989"/>
    </source>
</evidence>
<evidence type="ECO:0000313" key="8">
    <source>
        <dbReference type="Proteomes" id="UP000824469"/>
    </source>
</evidence>
<reference evidence="7 8" key="1">
    <citation type="journal article" date="2021" name="Nat. Plants">
        <title>The Taxus genome provides insights into paclitaxel biosynthesis.</title>
        <authorList>
            <person name="Xiong X."/>
            <person name="Gou J."/>
            <person name="Liao Q."/>
            <person name="Li Y."/>
            <person name="Zhou Q."/>
            <person name="Bi G."/>
            <person name="Li C."/>
            <person name="Du R."/>
            <person name="Wang X."/>
            <person name="Sun T."/>
            <person name="Guo L."/>
            <person name="Liang H."/>
            <person name="Lu P."/>
            <person name="Wu Y."/>
            <person name="Zhang Z."/>
            <person name="Ro D.K."/>
            <person name="Shang Y."/>
            <person name="Huang S."/>
            <person name="Yan J."/>
        </authorList>
    </citation>
    <scope>NUCLEOTIDE SEQUENCE [LARGE SCALE GENOMIC DNA]</scope>
    <source>
        <strain evidence="7">Ta-2019</strain>
    </source>
</reference>
<comment type="subcellular location">
    <subcellularLocation>
        <location evidence="1">Membrane</location>
    </subcellularLocation>
</comment>
<dbReference type="GO" id="GO:0016020">
    <property type="term" value="C:membrane"/>
    <property type="evidence" value="ECO:0007669"/>
    <property type="project" value="UniProtKB-SubCell"/>
</dbReference>
<dbReference type="Proteomes" id="UP000824469">
    <property type="component" value="Unassembled WGS sequence"/>
</dbReference>
<sequence>MDRTRDTQQGRNYYYIVDLFLKSSGLTRDRKLVRRRPLHHARQREKHSASQKWRTGSASKTIKIPEFDERSRVICEQDAGKLIHEFNNREEGSKSICEQEWMLKKEIKTLTEQVKKQKDLTSLIEERLHFHPDFTFEQLRLLKYQVETMLRSCIQDAKVCKSLSDDSVNEIAEDFYRKNLSPIQSGCCKPPTSCDFVYVSATNWTSIAINSTDTDCSKVEQCAG</sequence>
<organism evidence="7 8">
    <name type="scientific">Taxus chinensis</name>
    <name type="common">Chinese yew</name>
    <name type="synonym">Taxus wallichiana var. chinensis</name>
    <dbReference type="NCBI Taxonomy" id="29808"/>
    <lineage>
        <taxon>Eukaryota</taxon>
        <taxon>Viridiplantae</taxon>
        <taxon>Streptophyta</taxon>
        <taxon>Embryophyta</taxon>
        <taxon>Tracheophyta</taxon>
        <taxon>Spermatophyta</taxon>
        <taxon>Pinopsida</taxon>
        <taxon>Pinidae</taxon>
        <taxon>Conifers II</taxon>
        <taxon>Cupressales</taxon>
        <taxon>Taxaceae</taxon>
        <taxon>Taxus</taxon>
    </lineage>
</organism>
<gene>
    <name evidence="7" type="ORF">KI387_028559</name>
</gene>
<dbReference type="EMBL" id="JAHRHJ020000010">
    <property type="protein sequence ID" value="KAH9296877.1"/>
    <property type="molecule type" value="Genomic_DNA"/>
</dbReference>
<comment type="caution">
    <text evidence="7">The sequence shown here is derived from an EMBL/GenBank/DDBJ whole genome shotgun (WGS) entry which is preliminary data.</text>
</comment>
<keyword evidence="8" id="KW-1185">Reference proteome</keyword>
<evidence type="ECO:0000256" key="6">
    <source>
        <dbReference type="SAM" id="MobiDB-lite"/>
    </source>
</evidence>
<dbReference type="AlphaFoldDB" id="A0AA38FCR9"/>
<evidence type="ECO:0000313" key="7">
    <source>
        <dbReference type="EMBL" id="KAH9296877.1"/>
    </source>
</evidence>
<dbReference type="GO" id="GO:0009734">
    <property type="term" value="P:auxin-activated signaling pathway"/>
    <property type="evidence" value="ECO:0007669"/>
    <property type="project" value="InterPro"/>
</dbReference>
<accession>A0AA38FCR9</accession>
<feature type="compositionally biased region" description="Basic residues" evidence="6">
    <location>
        <begin position="36"/>
        <end position="45"/>
    </location>
</feature>
<keyword evidence="3" id="KW-0812">Transmembrane</keyword>
<evidence type="ECO:0000256" key="3">
    <source>
        <dbReference type="ARBA" id="ARBA00022692"/>
    </source>
</evidence>
<evidence type="ECO:0000256" key="5">
    <source>
        <dbReference type="ARBA" id="ARBA00023136"/>
    </source>
</evidence>
<protein>
    <submittedName>
        <fullName evidence="7">Uncharacterized protein</fullName>
    </submittedName>
</protein>
<evidence type="ECO:0000256" key="1">
    <source>
        <dbReference type="ARBA" id="ARBA00004370"/>
    </source>
</evidence>